<dbReference type="EMBL" id="VJMJ01000215">
    <property type="protein sequence ID" value="KAF0726475.1"/>
    <property type="molecule type" value="Genomic_DNA"/>
</dbReference>
<proteinExistence type="predicted"/>
<accession>A0A6G0WH56</accession>
<comment type="caution">
    <text evidence="1">The sequence shown here is derived from an EMBL/GenBank/DDBJ whole genome shotgun (WGS) entry which is preliminary data.</text>
</comment>
<dbReference type="VEuPathDB" id="FungiDB:AeMF1_004867"/>
<name>A0A6G0WH56_9STRA</name>
<organism evidence="1 2">
    <name type="scientific">Aphanomyces euteiches</name>
    <dbReference type="NCBI Taxonomy" id="100861"/>
    <lineage>
        <taxon>Eukaryota</taxon>
        <taxon>Sar</taxon>
        <taxon>Stramenopiles</taxon>
        <taxon>Oomycota</taxon>
        <taxon>Saprolegniomycetes</taxon>
        <taxon>Saprolegniales</taxon>
        <taxon>Verrucalvaceae</taxon>
        <taxon>Aphanomyces</taxon>
    </lineage>
</organism>
<dbReference type="Proteomes" id="UP000481153">
    <property type="component" value="Unassembled WGS sequence"/>
</dbReference>
<dbReference type="AlphaFoldDB" id="A0A6G0WH56"/>
<protein>
    <submittedName>
        <fullName evidence="1">Uncharacterized protein</fullName>
    </submittedName>
</protein>
<evidence type="ECO:0000313" key="2">
    <source>
        <dbReference type="Proteomes" id="UP000481153"/>
    </source>
</evidence>
<reference evidence="1 2" key="1">
    <citation type="submission" date="2019-07" db="EMBL/GenBank/DDBJ databases">
        <title>Genomics analysis of Aphanomyces spp. identifies a new class of oomycete effector associated with host adaptation.</title>
        <authorList>
            <person name="Gaulin E."/>
        </authorList>
    </citation>
    <scope>NUCLEOTIDE SEQUENCE [LARGE SCALE GENOMIC DNA]</scope>
    <source>
        <strain evidence="1 2">ATCC 201684</strain>
    </source>
</reference>
<gene>
    <name evidence="1" type="ORF">Ae201684_015289</name>
</gene>
<keyword evidence="2" id="KW-1185">Reference proteome</keyword>
<sequence>MHSPARLLLQRFVPPSQVVLASRDILPSLCEFQPGLWQDMLPLLPLQAIELSYDLTPAHVNDIVELFGPWYNLYGLARIPRLVAALPFMHFTALVYACHVGDKQLVETIAAASTDTFYRMRYLVDVAIAANQVDVIDTLECLGYTPEANIESLANGVGDAAARGHMAMAECLKTEIEAMDAILVDRYFHIASRERLQANLTAIFKTTEFERLHWLLATWKPMIPPNWFVRCQRECRQFAVEHQRWDLLLELTIDAKKSQVKYAEDLQHAIKIGSIEAITWLIDNVGVEIRHWHLTEAFKAVKQGTGDNLEYLLTLGLPTLESYNDTFPHVNVFMQEALKLRHETAMTLIWTTCAHPTTRHLTQVPKMLLDIGNKFSPRSIMATLGQREKLPLERECLSLALKAQHWLWVTWWLENIDTTGNDDIVRKAKTALEQRSNNAIP</sequence>
<evidence type="ECO:0000313" key="1">
    <source>
        <dbReference type="EMBL" id="KAF0726475.1"/>
    </source>
</evidence>